<feature type="compositionally biased region" description="Gly residues" evidence="1">
    <location>
        <begin position="59"/>
        <end position="71"/>
    </location>
</feature>
<reference evidence="2 3" key="1">
    <citation type="journal article" date="2016" name="Sci. Rep.">
        <title>Metabolic traits of an uncultured archaeal lineage -MSBL1- from brine pools of the Red Sea.</title>
        <authorList>
            <person name="Mwirichia R."/>
            <person name="Alam I."/>
            <person name="Rashid M."/>
            <person name="Vinu M."/>
            <person name="Ba-Alawi W."/>
            <person name="Anthony Kamau A."/>
            <person name="Kamanda Ngugi D."/>
            <person name="Goker M."/>
            <person name="Klenk H.P."/>
            <person name="Bajic V."/>
            <person name="Stingl U."/>
        </authorList>
    </citation>
    <scope>NUCLEOTIDE SEQUENCE [LARGE SCALE GENOMIC DNA]</scope>
    <source>
        <strain evidence="2">SCGC-AAA259O05</strain>
    </source>
</reference>
<sequence>MNKKYGIIALAISVAFVVSSGAFLLASENGTSEISTVTFELKEKKANTPGKGNGPPPGKGGGNGGGGGKDI</sequence>
<proteinExistence type="predicted"/>
<dbReference type="EMBL" id="LHXV01000017">
    <property type="protein sequence ID" value="KXB01320.1"/>
    <property type="molecule type" value="Genomic_DNA"/>
</dbReference>
<evidence type="ECO:0000256" key="1">
    <source>
        <dbReference type="SAM" id="MobiDB-lite"/>
    </source>
</evidence>
<keyword evidence="3" id="KW-1185">Reference proteome</keyword>
<dbReference type="Proteomes" id="UP000070344">
    <property type="component" value="Unassembled WGS sequence"/>
</dbReference>
<protein>
    <submittedName>
        <fullName evidence="2">Uncharacterized protein</fullName>
    </submittedName>
</protein>
<accession>A0A133V4E7</accession>
<name>A0A133V4E7_9EURY</name>
<feature type="region of interest" description="Disordered" evidence="1">
    <location>
        <begin position="42"/>
        <end position="71"/>
    </location>
</feature>
<comment type="caution">
    <text evidence="2">The sequence shown here is derived from an EMBL/GenBank/DDBJ whole genome shotgun (WGS) entry which is preliminary data.</text>
</comment>
<dbReference type="AlphaFoldDB" id="A0A133V4E7"/>
<organism evidence="2 3">
    <name type="scientific">candidate division MSBL1 archaeon SCGC-AAA259O05</name>
    <dbReference type="NCBI Taxonomy" id="1698271"/>
    <lineage>
        <taxon>Archaea</taxon>
        <taxon>Methanobacteriati</taxon>
        <taxon>Methanobacteriota</taxon>
        <taxon>candidate division MSBL1</taxon>
    </lineage>
</organism>
<gene>
    <name evidence="2" type="ORF">AKJ41_02085</name>
</gene>
<evidence type="ECO:0000313" key="2">
    <source>
        <dbReference type="EMBL" id="KXB01320.1"/>
    </source>
</evidence>
<evidence type="ECO:0000313" key="3">
    <source>
        <dbReference type="Proteomes" id="UP000070344"/>
    </source>
</evidence>